<dbReference type="OMA" id="PARIMWC"/>
<feature type="domain" description="RRM" evidence="2">
    <location>
        <begin position="1"/>
        <end position="80"/>
    </location>
</feature>
<evidence type="ECO:0000313" key="4">
    <source>
        <dbReference type="Proteomes" id="UP000075243"/>
    </source>
</evidence>
<dbReference type="SUPFAM" id="SSF54928">
    <property type="entry name" value="RNA-binding domain, RBD"/>
    <property type="match status" value="1"/>
</dbReference>
<dbReference type="Gramene" id="C.cajan_48520.t">
    <property type="protein sequence ID" value="C.cajan_48520.t"/>
    <property type="gene ID" value="C.cajan_48520"/>
</dbReference>
<dbReference type="SMART" id="SM00360">
    <property type="entry name" value="RRM"/>
    <property type="match status" value="1"/>
</dbReference>
<protein>
    <submittedName>
        <fullName evidence="3">Polyadenylate-binding protein 2</fullName>
    </submittedName>
</protein>
<evidence type="ECO:0000259" key="2">
    <source>
        <dbReference type="PROSITE" id="PS50102"/>
    </source>
</evidence>
<dbReference type="InterPro" id="IPR000504">
    <property type="entry name" value="RRM_dom"/>
</dbReference>
<dbReference type="Pfam" id="PF00076">
    <property type="entry name" value="RRM_1"/>
    <property type="match status" value="1"/>
</dbReference>
<gene>
    <name evidence="3" type="ORF">KK1_050202</name>
</gene>
<dbReference type="STRING" id="3821.A0A151UGD9"/>
<organism evidence="3 4">
    <name type="scientific">Cajanus cajan</name>
    <name type="common">Pigeon pea</name>
    <name type="synonym">Cajanus indicus</name>
    <dbReference type="NCBI Taxonomy" id="3821"/>
    <lineage>
        <taxon>Eukaryota</taxon>
        <taxon>Viridiplantae</taxon>
        <taxon>Streptophyta</taxon>
        <taxon>Embryophyta</taxon>
        <taxon>Tracheophyta</taxon>
        <taxon>Spermatophyta</taxon>
        <taxon>Magnoliopsida</taxon>
        <taxon>eudicotyledons</taxon>
        <taxon>Gunneridae</taxon>
        <taxon>Pentapetalae</taxon>
        <taxon>rosids</taxon>
        <taxon>fabids</taxon>
        <taxon>Fabales</taxon>
        <taxon>Fabaceae</taxon>
        <taxon>Papilionoideae</taxon>
        <taxon>50 kb inversion clade</taxon>
        <taxon>NPAAA clade</taxon>
        <taxon>indigoferoid/millettioid clade</taxon>
        <taxon>Phaseoleae</taxon>
        <taxon>Cajanus</taxon>
    </lineage>
</organism>
<accession>A0A151UGD9</accession>
<dbReference type="PROSITE" id="PS50102">
    <property type="entry name" value="RRM"/>
    <property type="match status" value="1"/>
</dbReference>
<proteinExistence type="predicted"/>
<dbReference type="AlphaFoldDB" id="A0A151UGD9"/>
<evidence type="ECO:0000256" key="1">
    <source>
        <dbReference type="PROSITE-ProRule" id="PRU00176"/>
    </source>
</evidence>
<dbReference type="InterPro" id="IPR035979">
    <property type="entry name" value="RBD_domain_sf"/>
</dbReference>
<reference evidence="3" key="1">
    <citation type="journal article" date="2012" name="Nat. Biotechnol.">
        <title>Draft genome sequence of pigeonpea (Cajanus cajan), an orphan legume crop of resource-poor farmers.</title>
        <authorList>
            <person name="Varshney R.K."/>
            <person name="Chen W."/>
            <person name="Li Y."/>
            <person name="Bharti A.K."/>
            <person name="Saxena R.K."/>
            <person name="Schlueter J.A."/>
            <person name="Donoghue M.T."/>
            <person name="Azam S."/>
            <person name="Fan G."/>
            <person name="Whaley A.M."/>
            <person name="Farmer A.D."/>
            <person name="Sheridan J."/>
            <person name="Iwata A."/>
            <person name="Tuteja R."/>
            <person name="Penmetsa R.V."/>
            <person name="Wu W."/>
            <person name="Upadhyaya H.D."/>
            <person name="Yang S.P."/>
            <person name="Shah T."/>
            <person name="Saxena K.B."/>
            <person name="Michael T."/>
            <person name="McCombie W.R."/>
            <person name="Yang B."/>
            <person name="Zhang G."/>
            <person name="Yang H."/>
            <person name="Wang J."/>
            <person name="Spillane C."/>
            <person name="Cook D.R."/>
            <person name="May G.D."/>
            <person name="Xu X."/>
            <person name="Jackson S.A."/>
        </authorList>
    </citation>
    <scope>NUCLEOTIDE SEQUENCE [LARGE SCALE GENOMIC DNA]</scope>
</reference>
<dbReference type="Gene3D" id="3.30.70.330">
    <property type="match status" value="1"/>
</dbReference>
<comment type="caution">
    <text evidence="3">The sequence shown here is derived from an EMBL/GenBank/DDBJ whole genome shotgun (WGS) entry which is preliminary data.</text>
</comment>
<evidence type="ECO:0000313" key="3">
    <source>
        <dbReference type="EMBL" id="KYP78375.1"/>
    </source>
</evidence>
<dbReference type="InterPro" id="IPR012677">
    <property type="entry name" value="Nucleotide-bd_a/b_plait_sf"/>
</dbReference>
<keyword evidence="1" id="KW-0694">RNA-binding</keyword>
<dbReference type="Proteomes" id="UP000075243">
    <property type="component" value="Unassembled WGS sequence"/>
</dbReference>
<name>A0A151UGD9_CAJCA</name>
<sequence>MYVGDLHRNVTKCQFYNLFNQIGKVSSVKICKNMLTRESLSYGYVNFTDPLIELNFSPLNGKPIRIMHSNRDPSVRNNDEANLFVKVTLLFILEPFLYDQGTLKLSC</sequence>
<keyword evidence="4" id="KW-1185">Reference proteome</keyword>
<dbReference type="GO" id="GO:0003723">
    <property type="term" value="F:RNA binding"/>
    <property type="evidence" value="ECO:0007669"/>
    <property type="project" value="UniProtKB-UniRule"/>
</dbReference>
<dbReference type="EMBL" id="AGCT01049793">
    <property type="protein sequence ID" value="KYP78375.1"/>
    <property type="molecule type" value="Genomic_DNA"/>
</dbReference>